<dbReference type="InterPro" id="IPR014781">
    <property type="entry name" value="Anthrax_toxin_lethal/edema_N/C"/>
</dbReference>
<keyword evidence="2" id="KW-0964">Secreted</keyword>
<evidence type="ECO:0000313" key="5">
    <source>
        <dbReference type="Proteomes" id="UP001296943"/>
    </source>
</evidence>
<organism evidence="4 5">
    <name type="scientific">Aquibacillus albus</name>
    <dbReference type="NCBI Taxonomy" id="1168171"/>
    <lineage>
        <taxon>Bacteria</taxon>
        <taxon>Bacillati</taxon>
        <taxon>Bacillota</taxon>
        <taxon>Bacilli</taxon>
        <taxon>Bacillales</taxon>
        <taxon>Bacillaceae</taxon>
        <taxon>Aquibacillus</taxon>
    </lineage>
</organism>
<evidence type="ECO:0000313" key="4">
    <source>
        <dbReference type="EMBL" id="MBM7569881.1"/>
    </source>
</evidence>
<evidence type="ECO:0000256" key="1">
    <source>
        <dbReference type="ARBA" id="ARBA00004613"/>
    </source>
</evidence>
<dbReference type="InterPro" id="IPR047568">
    <property type="entry name" value="ATLF-like_dom"/>
</dbReference>
<feature type="domain" description="ATLF-like" evidence="3">
    <location>
        <begin position="52"/>
        <end position="238"/>
    </location>
</feature>
<keyword evidence="5" id="KW-1185">Reference proteome</keyword>
<sequence length="250" mass="29285">MKHWYKNLKVSIIILLFSFLPFVDITKPFSGVMLQKAIGNDKGFSVQSLSNYDLLHNLVVIPENIENTLSLTVMLNRINRIDRSVLQLLVNQGVKIRLFEGSLTDEPLLFHLRGEKPRGWEKDITWDDVPGAGGNWLISAKIGASMPGSGHGSINLELHEIGHTVYRLLLTNERFAEKIEFIWKEEVHEMFPEKDYFIQYPSEYFSEMFAYYYYSKRSNYEMRNKAPLTYAFFERFQQLNGNEIEPNYFY</sequence>
<protein>
    <recommendedName>
        <fullName evidence="3">ATLF-like domain-containing protein</fullName>
    </recommendedName>
</protein>
<proteinExistence type="predicted"/>
<dbReference type="EMBL" id="JAFBDR010000001">
    <property type="protein sequence ID" value="MBM7569881.1"/>
    <property type="molecule type" value="Genomic_DNA"/>
</dbReference>
<accession>A0ABS2MVM0</accession>
<comment type="subcellular location">
    <subcellularLocation>
        <location evidence="1">Secreted</location>
    </subcellularLocation>
</comment>
<dbReference type="PROSITE" id="PS51995">
    <property type="entry name" value="ATLF"/>
    <property type="match status" value="1"/>
</dbReference>
<evidence type="ECO:0000256" key="2">
    <source>
        <dbReference type="ARBA" id="ARBA00022525"/>
    </source>
</evidence>
<dbReference type="SUPFAM" id="SSF55486">
    <property type="entry name" value="Metalloproteases ('zincins'), catalytic domain"/>
    <property type="match status" value="1"/>
</dbReference>
<dbReference type="InterPro" id="IPR024079">
    <property type="entry name" value="MetalloPept_cat_dom_sf"/>
</dbReference>
<gene>
    <name evidence="4" type="ORF">JOC48_000350</name>
</gene>
<comment type="caution">
    <text evidence="4">The sequence shown here is derived from an EMBL/GenBank/DDBJ whole genome shotgun (WGS) entry which is preliminary data.</text>
</comment>
<dbReference type="Proteomes" id="UP001296943">
    <property type="component" value="Unassembled WGS sequence"/>
</dbReference>
<dbReference type="CDD" id="cd20183">
    <property type="entry name" value="M34_PPEP"/>
    <property type="match status" value="1"/>
</dbReference>
<evidence type="ECO:0000259" key="3">
    <source>
        <dbReference type="PROSITE" id="PS51995"/>
    </source>
</evidence>
<dbReference type="Pfam" id="PF07737">
    <property type="entry name" value="ATLF"/>
    <property type="match status" value="1"/>
</dbReference>
<dbReference type="Gene3D" id="3.40.390.10">
    <property type="entry name" value="Collagenase (Catalytic Domain)"/>
    <property type="match status" value="1"/>
</dbReference>
<reference evidence="4 5" key="1">
    <citation type="submission" date="2021-01" db="EMBL/GenBank/DDBJ databases">
        <title>Genomic Encyclopedia of Type Strains, Phase IV (KMG-IV): sequencing the most valuable type-strain genomes for metagenomic binning, comparative biology and taxonomic classification.</title>
        <authorList>
            <person name="Goeker M."/>
        </authorList>
    </citation>
    <scope>NUCLEOTIDE SEQUENCE [LARGE SCALE GENOMIC DNA]</scope>
    <source>
        <strain evidence="4 5">DSM 23711</strain>
    </source>
</reference>
<name>A0ABS2MVM0_9BACI</name>